<dbReference type="Proteomes" id="UP001623852">
    <property type="component" value="Chromosome"/>
</dbReference>
<dbReference type="InterPro" id="IPR018490">
    <property type="entry name" value="cNMP-bd_dom_sf"/>
</dbReference>
<organism evidence="2 3">
    <name type="scientific">Flavobacterium soyae</name>
    <dbReference type="NCBI Taxonomy" id="2903098"/>
    <lineage>
        <taxon>Bacteria</taxon>
        <taxon>Pseudomonadati</taxon>
        <taxon>Bacteroidota</taxon>
        <taxon>Flavobacteriia</taxon>
        <taxon>Flavobacteriales</taxon>
        <taxon>Flavobacteriaceae</taxon>
        <taxon>Flavobacterium</taxon>
    </lineage>
</organism>
<protein>
    <submittedName>
        <fullName evidence="2">Crp/Fnr family transcriptional regulator</fullName>
    </submittedName>
</protein>
<dbReference type="InterPro" id="IPR014710">
    <property type="entry name" value="RmlC-like_jellyroll"/>
</dbReference>
<dbReference type="CDD" id="cd00038">
    <property type="entry name" value="CAP_ED"/>
    <property type="match status" value="1"/>
</dbReference>
<name>A0ABZ2UGA8_9FLAO</name>
<dbReference type="InterPro" id="IPR000595">
    <property type="entry name" value="cNMP-bd_dom"/>
</dbReference>
<proteinExistence type="predicted"/>
<accession>A0ABZ2UGA8</accession>
<gene>
    <name evidence="2" type="ORF">AABD74_21980</name>
</gene>
<dbReference type="EMBL" id="CP150845">
    <property type="protein sequence ID" value="WYZ19821.1"/>
    <property type="molecule type" value="Genomic_DNA"/>
</dbReference>
<evidence type="ECO:0000313" key="2">
    <source>
        <dbReference type="EMBL" id="WYZ19821.1"/>
    </source>
</evidence>
<dbReference type="Pfam" id="PF00027">
    <property type="entry name" value="cNMP_binding"/>
    <property type="match status" value="1"/>
</dbReference>
<dbReference type="Gene3D" id="2.60.120.10">
    <property type="entry name" value="Jelly Rolls"/>
    <property type="match status" value="1"/>
</dbReference>
<dbReference type="PROSITE" id="PS50042">
    <property type="entry name" value="CNMP_BINDING_3"/>
    <property type="match status" value="1"/>
</dbReference>
<feature type="domain" description="Cyclic nucleotide-binding" evidence="1">
    <location>
        <begin position="10"/>
        <end position="112"/>
    </location>
</feature>
<sequence length="188" mass="22065">MQQIRDNFERMAKLSDDDWNIFSSKLIRREFSKKKPILETGHVENYLSFIEKGFVRYYIPREDNDLTFAFVFDGEFTSGYDSFITRQPANYTIEALADTVLWCISYNDLQDIYAETKIGNTIGRLASEGLFLQKSKRELSLLNDSAEQRYRNLFTEQPQLIQKIPQKYLASYIGITPQALSRIRKRIC</sequence>
<evidence type="ECO:0000259" key="1">
    <source>
        <dbReference type="PROSITE" id="PS50042"/>
    </source>
</evidence>
<reference evidence="2 3" key="1">
    <citation type="submission" date="2024-03" db="EMBL/GenBank/DDBJ databases">
        <title>Flavobacterium soyae.</title>
        <authorList>
            <person name="Zheng W."/>
        </authorList>
    </citation>
    <scope>NUCLEOTIDE SEQUENCE [LARGE SCALE GENOMIC DNA]</scope>
    <source>
        <strain evidence="2 3">55</strain>
    </source>
</reference>
<dbReference type="RefSeq" id="WP_232678836.1">
    <property type="nucleotide sequence ID" value="NZ_CP150845.1"/>
</dbReference>
<evidence type="ECO:0000313" key="3">
    <source>
        <dbReference type="Proteomes" id="UP001623852"/>
    </source>
</evidence>
<keyword evidence="3" id="KW-1185">Reference proteome</keyword>
<dbReference type="SUPFAM" id="SSF51206">
    <property type="entry name" value="cAMP-binding domain-like"/>
    <property type="match status" value="1"/>
</dbReference>